<evidence type="ECO:0000313" key="3">
    <source>
        <dbReference type="Proteomes" id="UP000265955"/>
    </source>
</evidence>
<dbReference type="InterPro" id="IPR010127">
    <property type="entry name" value="Phasin_subfam-1"/>
</dbReference>
<dbReference type="Pfam" id="PF09361">
    <property type="entry name" value="Phasin_2"/>
    <property type="match status" value="1"/>
</dbReference>
<proteinExistence type="predicted"/>
<dbReference type="EMBL" id="QYUO01000002">
    <property type="protein sequence ID" value="RJF96189.1"/>
    <property type="molecule type" value="Genomic_DNA"/>
</dbReference>
<dbReference type="NCBIfam" id="TIGR01841">
    <property type="entry name" value="phasin"/>
    <property type="match status" value="1"/>
</dbReference>
<feature type="domain" description="Phasin" evidence="1">
    <location>
        <begin position="8"/>
        <end position="109"/>
    </location>
</feature>
<dbReference type="Proteomes" id="UP000265955">
    <property type="component" value="Unassembled WGS sequence"/>
</dbReference>
<evidence type="ECO:0000313" key="2">
    <source>
        <dbReference type="EMBL" id="RJF96189.1"/>
    </source>
</evidence>
<dbReference type="RefSeq" id="WP_119771337.1">
    <property type="nucleotide sequence ID" value="NZ_QYUO01000002.1"/>
</dbReference>
<accession>A0A3A3FR22</accession>
<evidence type="ECO:0000259" key="1">
    <source>
        <dbReference type="Pfam" id="PF09361"/>
    </source>
</evidence>
<protein>
    <submittedName>
        <fullName evidence="2">Phasin family protein</fullName>
    </submittedName>
</protein>
<comment type="caution">
    <text evidence="2">The sequence shown here is derived from an EMBL/GenBank/DDBJ whole genome shotgun (WGS) entry which is preliminary data.</text>
</comment>
<name>A0A3A3FR22_9BURK</name>
<sequence>MFPMQDTFAQAAKTALENNMNLYLTLTGKTLESVEKLVTLNMTAVKASMEESSAAARQVLTAQNPQEFMALVGAQAKPTLAKAMAYNGHLANIASSTQAEFAKATEEQFAQASRRMTELVDEAAKNAPPGSENVVALVKTAFGNASAGYEQINKTAKQAVQAFETNLTSVTNQFNPAGTQAAG</sequence>
<keyword evidence="3" id="KW-1185">Reference proteome</keyword>
<organism evidence="2 3">
    <name type="scientific">Noviherbaspirillum saxi</name>
    <dbReference type="NCBI Taxonomy" id="2320863"/>
    <lineage>
        <taxon>Bacteria</taxon>
        <taxon>Pseudomonadati</taxon>
        <taxon>Pseudomonadota</taxon>
        <taxon>Betaproteobacteria</taxon>
        <taxon>Burkholderiales</taxon>
        <taxon>Oxalobacteraceae</taxon>
        <taxon>Noviherbaspirillum</taxon>
    </lineage>
</organism>
<dbReference type="InterPro" id="IPR018968">
    <property type="entry name" value="Phasin"/>
</dbReference>
<gene>
    <name evidence="2" type="ORF">D3871_22985</name>
</gene>
<dbReference type="AlphaFoldDB" id="A0A3A3FR22"/>
<dbReference type="OrthoDB" id="5298576at2"/>
<reference evidence="3" key="1">
    <citation type="submission" date="2018-09" db="EMBL/GenBank/DDBJ databases">
        <authorList>
            <person name="Zhu H."/>
        </authorList>
    </citation>
    <scope>NUCLEOTIDE SEQUENCE [LARGE SCALE GENOMIC DNA]</scope>
    <source>
        <strain evidence="3">K1R23-30</strain>
    </source>
</reference>